<dbReference type="GO" id="GO:0048472">
    <property type="term" value="F:threonine-phosphate decarboxylase activity"/>
    <property type="evidence" value="ECO:0007669"/>
    <property type="project" value="UniProtKB-EC"/>
</dbReference>
<evidence type="ECO:0000256" key="6">
    <source>
        <dbReference type="ARBA" id="ARBA00022898"/>
    </source>
</evidence>
<feature type="domain" description="Aminotransferase class I/classII large" evidence="11">
    <location>
        <begin position="27"/>
        <end position="355"/>
    </location>
</feature>
<evidence type="ECO:0000256" key="1">
    <source>
        <dbReference type="ARBA" id="ARBA00001933"/>
    </source>
</evidence>
<evidence type="ECO:0000313" key="13">
    <source>
        <dbReference type="Proteomes" id="UP001254832"/>
    </source>
</evidence>
<dbReference type="PANTHER" id="PTHR42885:SF1">
    <property type="entry name" value="THREONINE-PHOSPHATE DECARBOXYLASE"/>
    <property type="match status" value="1"/>
</dbReference>
<dbReference type="NCBIfam" id="TIGR01140">
    <property type="entry name" value="L_thr_O3P_dcar"/>
    <property type="match status" value="1"/>
</dbReference>
<dbReference type="EMBL" id="JAVDTR010000006">
    <property type="protein sequence ID" value="MDR6724172.1"/>
    <property type="molecule type" value="Genomic_DNA"/>
</dbReference>
<evidence type="ECO:0000256" key="8">
    <source>
        <dbReference type="ARBA" id="ARBA00029996"/>
    </source>
</evidence>
<comment type="pathway">
    <text evidence="3">Cofactor biosynthesis; adenosylcobalamin biosynthesis.</text>
</comment>
<keyword evidence="5" id="KW-0169">Cobalamin biosynthesis</keyword>
<evidence type="ECO:0000256" key="3">
    <source>
        <dbReference type="ARBA" id="ARBA00004953"/>
    </source>
</evidence>
<proteinExistence type="predicted"/>
<comment type="cofactor">
    <cofactor evidence="1">
        <name>pyridoxal 5'-phosphate</name>
        <dbReference type="ChEBI" id="CHEBI:597326"/>
    </cofactor>
</comment>
<evidence type="ECO:0000256" key="2">
    <source>
        <dbReference type="ARBA" id="ARBA00003444"/>
    </source>
</evidence>
<protein>
    <recommendedName>
        <fullName evidence="4">threonine-phosphate decarboxylase</fullName>
        <ecNumber evidence="4">4.1.1.81</ecNumber>
    </recommendedName>
    <alternativeName>
        <fullName evidence="8">L-threonine-O-3-phosphate decarboxylase</fullName>
    </alternativeName>
</protein>
<evidence type="ECO:0000313" key="12">
    <source>
        <dbReference type="EMBL" id="MDR6724172.1"/>
    </source>
</evidence>
<dbReference type="AlphaFoldDB" id="A0AAP5H1M8"/>
<dbReference type="InterPro" id="IPR015422">
    <property type="entry name" value="PyrdxlP-dep_Trfase_small"/>
</dbReference>
<name>A0AAP5H1M8_PAEAM</name>
<evidence type="ECO:0000259" key="11">
    <source>
        <dbReference type="Pfam" id="PF00155"/>
    </source>
</evidence>
<keyword evidence="7 12" id="KW-0456">Lyase</keyword>
<accession>A0AAP5H1M8</accession>
<sequence>MTGMIEVFGHGGDVETAASRFGGNPADFLDFSANINPMGPPQNVLHALEQGLQTILRYPDPGHRSFKARLSEYLGVLPDQISVGNGAAESMALILLGLAPRTVGTVEPGFSEYSALARQFGAEVLHVYGREEMDWRAEVADIERLMEQVDLLFLGQPNNPNGVQYSVELLHRLARSAERTDTILVIDEAFMDFIPEARRQSLAPRLNEYPQVMIIRSMTKFYAIPGLRLGYALARPELIQAMTAKQVTWSVNGLALIAGEACLRDGEGFEQETLAYVSRERNLLTEGLEACGCQVTRGEANFMLARLPEPWSATTMQAALGERGILIRSCAMYPGLGERHVRFAVKDADANGRLLSAMQSVIAQTNSQHISEHISQTFSQETPHVKGGGSNDDLTVS</sequence>
<dbReference type="Gene3D" id="3.40.640.10">
    <property type="entry name" value="Type I PLP-dependent aspartate aminotransferase-like (Major domain)"/>
    <property type="match status" value="1"/>
</dbReference>
<comment type="catalytic activity">
    <reaction evidence="9">
        <text>O-phospho-L-threonine + H(+) = (R)-1-aminopropan-2-yl phosphate + CO2</text>
        <dbReference type="Rhea" id="RHEA:11492"/>
        <dbReference type="ChEBI" id="CHEBI:15378"/>
        <dbReference type="ChEBI" id="CHEBI:16526"/>
        <dbReference type="ChEBI" id="CHEBI:58563"/>
        <dbReference type="ChEBI" id="CHEBI:58675"/>
        <dbReference type="EC" id="4.1.1.81"/>
    </reaction>
</comment>
<evidence type="ECO:0000256" key="4">
    <source>
        <dbReference type="ARBA" id="ARBA00012285"/>
    </source>
</evidence>
<dbReference type="Gene3D" id="3.90.1150.10">
    <property type="entry name" value="Aspartate Aminotransferase, domain 1"/>
    <property type="match status" value="1"/>
</dbReference>
<dbReference type="InterPro" id="IPR015424">
    <property type="entry name" value="PyrdxlP-dep_Trfase"/>
</dbReference>
<dbReference type="EC" id="4.1.1.81" evidence="4"/>
<dbReference type="InterPro" id="IPR004838">
    <property type="entry name" value="NHTrfase_class1_PyrdxlP-BS"/>
</dbReference>
<evidence type="ECO:0000256" key="5">
    <source>
        <dbReference type="ARBA" id="ARBA00022573"/>
    </source>
</evidence>
<dbReference type="SUPFAM" id="SSF53383">
    <property type="entry name" value="PLP-dependent transferases"/>
    <property type="match status" value="1"/>
</dbReference>
<evidence type="ECO:0000256" key="10">
    <source>
        <dbReference type="SAM" id="MobiDB-lite"/>
    </source>
</evidence>
<dbReference type="Proteomes" id="UP001254832">
    <property type="component" value="Unassembled WGS sequence"/>
</dbReference>
<dbReference type="GO" id="GO:0009236">
    <property type="term" value="P:cobalamin biosynthetic process"/>
    <property type="evidence" value="ECO:0007669"/>
    <property type="project" value="UniProtKB-KW"/>
</dbReference>
<gene>
    <name evidence="12" type="ORF">J2W91_002634</name>
</gene>
<dbReference type="PANTHER" id="PTHR42885">
    <property type="entry name" value="HISTIDINOL-PHOSPHATE AMINOTRANSFERASE-RELATED"/>
    <property type="match status" value="1"/>
</dbReference>
<dbReference type="InterPro" id="IPR004839">
    <property type="entry name" value="Aminotransferase_I/II_large"/>
</dbReference>
<dbReference type="PROSITE" id="PS00105">
    <property type="entry name" value="AA_TRANSFER_CLASS_1"/>
    <property type="match status" value="1"/>
</dbReference>
<dbReference type="InterPro" id="IPR005860">
    <property type="entry name" value="CobD"/>
</dbReference>
<organism evidence="12 13">
    <name type="scientific">Paenibacillus amylolyticus</name>
    <dbReference type="NCBI Taxonomy" id="1451"/>
    <lineage>
        <taxon>Bacteria</taxon>
        <taxon>Bacillati</taxon>
        <taxon>Bacillota</taxon>
        <taxon>Bacilli</taxon>
        <taxon>Bacillales</taxon>
        <taxon>Paenibacillaceae</taxon>
        <taxon>Paenibacillus</taxon>
    </lineage>
</organism>
<dbReference type="CDD" id="cd00609">
    <property type="entry name" value="AAT_like"/>
    <property type="match status" value="1"/>
</dbReference>
<comment type="function">
    <text evidence="2">Decarboxylates L-threonine-O-3-phosphate to yield (R)-1-amino-2-propanol O-2-phosphate, the precursor for the linkage between the nucleotide loop and the corrin ring in cobalamin.</text>
</comment>
<comment type="caution">
    <text evidence="12">The sequence shown here is derived from an EMBL/GenBank/DDBJ whole genome shotgun (WGS) entry which is preliminary data.</text>
</comment>
<feature type="region of interest" description="Disordered" evidence="10">
    <location>
        <begin position="376"/>
        <end position="397"/>
    </location>
</feature>
<evidence type="ECO:0000256" key="9">
    <source>
        <dbReference type="ARBA" id="ARBA00048531"/>
    </source>
</evidence>
<dbReference type="InterPro" id="IPR015421">
    <property type="entry name" value="PyrdxlP-dep_Trfase_major"/>
</dbReference>
<dbReference type="Pfam" id="PF00155">
    <property type="entry name" value="Aminotran_1_2"/>
    <property type="match status" value="1"/>
</dbReference>
<keyword evidence="6" id="KW-0663">Pyridoxal phosphate</keyword>
<dbReference type="GO" id="GO:0030170">
    <property type="term" value="F:pyridoxal phosphate binding"/>
    <property type="evidence" value="ECO:0007669"/>
    <property type="project" value="InterPro"/>
</dbReference>
<reference evidence="12" key="1">
    <citation type="submission" date="2023-07" db="EMBL/GenBank/DDBJ databases">
        <title>Sorghum-associated microbial communities from plants grown in Nebraska, USA.</title>
        <authorList>
            <person name="Schachtman D."/>
        </authorList>
    </citation>
    <scope>NUCLEOTIDE SEQUENCE</scope>
    <source>
        <strain evidence="12">BE80</strain>
    </source>
</reference>
<evidence type="ECO:0000256" key="7">
    <source>
        <dbReference type="ARBA" id="ARBA00023239"/>
    </source>
</evidence>